<dbReference type="Proteomes" id="UP000010482">
    <property type="component" value="Chromosome"/>
</dbReference>
<name>K9YR67_DACS8</name>
<sequence length="249" mass="27281">MLFSLATQDLGQQTLNRIAEFALSSQLDESDQLSVDVKTDPSLLAQGKLASLTIDGEGLVMQKDLRMQKMVIQLENIAVSPIKALTGNIELTETSTGKADIVLTEADINRAFNSQTLQEQMQNLQMQIDNDPVTLDVLAVECHLLPQGAIGINAKIKIRETEEIQQTYFTTIPRVSDGGRGVSLNNVSYAEGKELSPKLTEALLEKARSILNLSNFEMDGISLEINQLLVKKGELDLSAIAQITKFPKP</sequence>
<dbReference type="STRING" id="13035.Dacsa_0157"/>
<evidence type="ECO:0008006" key="3">
    <source>
        <dbReference type="Google" id="ProtNLM"/>
    </source>
</evidence>
<dbReference type="AlphaFoldDB" id="K9YR67"/>
<dbReference type="PATRIC" id="fig|13035.3.peg.178"/>
<reference evidence="1" key="1">
    <citation type="submission" date="2012-04" db="EMBL/GenBank/DDBJ databases">
        <title>Finished genome of Dactylococcopsis salina PCC 8305.</title>
        <authorList>
            <consortium name="US DOE Joint Genome Institute"/>
            <person name="Gugger M."/>
            <person name="Coursin T."/>
            <person name="Rippka R."/>
            <person name="Tandeau De Marsac N."/>
            <person name="Huntemann M."/>
            <person name="Wei C.-L."/>
            <person name="Han J."/>
            <person name="Detter J.C."/>
            <person name="Han C."/>
            <person name="Tapia R."/>
            <person name="Daligault H."/>
            <person name="Chen A."/>
            <person name="Krypides N."/>
            <person name="Mavromatis K."/>
            <person name="Markowitz V."/>
            <person name="Szeto E."/>
            <person name="Ivanova N."/>
            <person name="Ovchinnikova G."/>
            <person name="Pagani I."/>
            <person name="Pati A."/>
            <person name="Goodwin L."/>
            <person name="Peters L."/>
            <person name="Pitluck S."/>
            <person name="Woyke T."/>
            <person name="Kerfeld C."/>
        </authorList>
    </citation>
    <scope>NUCLEOTIDE SEQUENCE [LARGE SCALE GENOMIC DNA]</scope>
    <source>
        <strain evidence="1">PCC 8305</strain>
    </source>
</reference>
<dbReference type="RefSeq" id="WP_015227985.1">
    <property type="nucleotide sequence ID" value="NC_019780.1"/>
</dbReference>
<dbReference type="eggNOG" id="ENOG502Z830">
    <property type="taxonomic scope" value="Bacteria"/>
</dbReference>
<gene>
    <name evidence="1" type="ORF">Dacsa_0157</name>
</gene>
<accession>K9YR67</accession>
<keyword evidence="2" id="KW-1185">Reference proteome</keyword>
<evidence type="ECO:0000313" key="2">
    <source>
        <dbReference type="Proteomes" id="UP000010482"/>
    </source>
</evidence>
<evidence type="ECO:0000313" key="1">
    <source>
        <dbReference type="EMBL" id="AFZ48972.1"/>
    </source>
</evidence>
<dbReference type="HOGENOM" id="CLU_092370_1_0_3"/>
<dbReference type="EMBL" id="CP003944">
    <property type="protein sequence ID" value="AFZ48972.1"/>
    <property type="molecule type" value="Genomic_DNA"/>
</dbReference>
<dbReference type="InterPro" id="IPR021373">
    <property type="entry name" value="DUF2993"/>
</dbReference>
<protein>
    <recommendedName>
        <fullName evidence="3">DUF2993 domain-containing protein</fullName>
    </recommendedName>
</protein>
<dbReference type="KEGG" id="dsl:Dacsa_0157"/>
<proteinExistence type="predicted"/>
<dbReference type="OrthoDB" id="420681at2"/>
<dbReference type="Pfam" id="PF11209">
    <property type="entry name" value="LmeA"/>
    <property type="match status" value="1"/>
</dbReference>
<organism evidence="1 2">
    <name type="scientific">Dactylococcopsis salina (strain PCC 8305)</name>
    <name type="common">Myxobactron salinum</name>
    <dbReference type="NCBI Taxonomy" id="13035"/>
    <lineage>
        <taxon>Bacteria</taxon>
        <taxon>Bacillati</taxon>
        <taxon>Cyanobacteriota</taxon>
        <taxon>Cyanophyceae</taxon>
        <taxon>Nodosilineales</taxon>
        <taxon>Cymatolegaceae</taxon>
        <taxon>Dactylococcopsis</taxon>
    </lineage>
</organism>